<dbReference type="Pfam" id="PF08275">
    <property type="entry name" value="DNAG_N"/>
    <property type="match status" value="1"/>
</dbReference>
<keyword evidence="10 12" id="KW-0238">DNA-binding</keyword>
<dbReference type="SUPFAM" id="SSF57783">
    <property type="entry name" value="Zinc beta-ribbon"/>
    <property type="match status" value="1"/>
</dbReference>
<keyword evidence="4 12" id="KW-0548">Nucleotidyltransferase</keyword>
<dbReference type="SMART" id="SM00400">
    <property type="entry name" value="ZnF_CHCC"/>
    <property type="match status" value="1"/>
</dbReference>
<dbReference type="Pfam" id="PF01807">
    <property type="entry name" value="Zn_ribbon_DnaG"/>
    <property type="match status" value="1"/>
</dbReference>
<dbReference type="PANTHER" id="PTHR30313:SF2">
    <property type="entry name" value="DNA PRIMASE"/>
    <property type="match status" value="1"/>
</dbReference>
<comment type="catalytic activity">
    <reaction evidence="12">
        <text>ssDNA + n NTP = ssDNA/pppN(pN)n-1 hybrid + (n-1) diphosphate.</text>
        <dbReference type="EC" id="2.7.7.101"/>
    </reaction>
</comment>
<dbReference type="Gene3D" id="1.20.50.20">
    <property type="entry name" value="DnaG, RNA polymerase domain, helical bundle"/>
    <property type="match status" value="1"/>
</dbReference>
<dbReference type="Pfam" id="PF13155">
    <property type="entry name" value="Toprim_2"/>
    <property type="match status" value="1"/>
</dbReference>
<gene>
    <name evidence="12" type="primary">dnaG</name>
    <name evidence="16" type="ORF">HUE58_00930</name>
</gene>
<dbReference type="EC" id="2.7.7.101" evidence="12"/>
<evidence type="ECO:0000256" key="9">
    <source>
        <dbReference type="ARBA" id="ARBA00022842"/>
    </source>
</evidence>
<dbReference type="AlphaFoldDB" id="A0A6N0HN80"/>
<keyword evidence="5 12" id="KW-0235">DNA replication</keyword>
<dbReference type="HAMAP" id="MF_00974">
    <property type="entry name" value="DNA_primase_DnaG"/>
    <property type="match status" value="1"/>
</dbReference>
<dbReference type="SMART" id="SM00493">
    <property type="entry name" value="TOPRIM"/>
    <property type="match status" value="1"/>
</dbReference>
<dbReference type="Gene3D" id="3.90.980.10">
    <property type="entry name" value="DNA primase, catalytic core, N-terminal domain"/>
    <property type="match status" value="1"/>
</dbReference>
<dbReference type="InterPro" id="IPR013264">
    <property type="entry name" value="DNAG_N"/>
</dbReference>
<keyword evidence="9" id="KW-0460">Magnesium</keyword>
<dbReference type="InterPro" id="IPR006295">
    <property type="entry name" value="DNA_primase_DnaG"/>
</dbReference>
<evidence type="ECO:0000256" key="12">
    <source>
        <dbReference type="HAMAP-Rule" id="MF_00974"/>
    </source>
</evidence>
<comment type="similarity">
    <text evidence="12 13">Belongs to the DnaG primase family.</text>
</comment>
<keyword evidence="11 12" id="KW-0804">Transcription</keyword>
<dbReference type="RefSeq" id="WP_174605225.1">
    <property type="nucleotide sequence ID" value="NZ_CP054490.1"/>
</dbReference>
<dbReference type="InterPro" id="IPR030846">
    <property type="entry name" value="DnaG_bac"/>
</dbReference>
<organism evidence="16 17">
    <name type="scientific">Candidatus Ruthia endofausta</name>
    <dbReference type="NCBI Taxonomy" id="2738852"/>
    <lineage>
        <taxon>Bacteria</taxon>
        <taxon>Pseudomonadati</taxon>
        <taxon>Pseudomonadota</taxon>
        <taxon>Gammaproteobacteria</taxon>
        <taxon>Candidatus Pseudothioglobaceae</taxon>
        <taxon>Candidatus Ruthturnera</taxon>
    </lineage>
</organism>
<dbReference type="InterPro" id="IPR006171">
    <property type="entry name" value="TOPRIM_dom"/>
</dbReference>
<keyword evidence="17" id="KW-1185">Reference proteome</keyword>
<evidence type="ECO:0000256" key="7">
    <source>
        <dbReference type="ARBA" id="ARBA00022771"/>
    </source>
</evidence>
<dbReference type="GO" id="GO:0000428">
    <property type="term" value="C:DNA-directed RNA polymerase complex"/>
    <property type="evidence" value="ECO:0007669"/>
    <property type="project" value="UniProtKB-KW"/>
</dbReference>
<comment type="cofactor">
    <cofactor evidence="12 13 14">
        <name>Zn(2+)</name>
        <dbReference type="ChEBI" id="CHEBI:29105"/>
    </cofactor>
    <text evidence="12 13 14">Binds 1 zinc ion per monomer.</text>
</comment>
<protein>
    <recommendedName>
        <fullName evidence="12 13">DNA primase</fullName>
        <ecNumber evidence="12">2.7.7.101</ecNumber>
    </recommendedName>
</protein>
<keyword evidence="8 12" id="KW-0862">Zinc</keyword>
<keyword evidence="2 12" id="KW-0639">Primosome</keyword>
<evidence type="ECO:0000313" key="16">
    <source>
        <dbReference type="EMBL" id="QKQ23785.1"/>
    </source>
</evidence>
<keyword evidence="3 12" id="KW-0808">Transferase</keyword>
<evidence type="ECO:0000256" key="14">
    <source>
        <dbReference type="PIRSR" id="PIRSR002811-1"/>
    </source>
</evidence>
<dbReference type="FunFam" id="3.90.580.10:FF:000001">
    <property type="entry name" value="DNA primase"/>
    <property type="match status" value="1"/>
</dbReference>
<proteinExistence type="inferred from homology"/>
<dbReference type="GO" id="GO:0006269">
    <property type="term" value="P:DNA replication, synthesis of primer"/>
    <property type="evidence" value="ECO:0007669"/>
    <property type="project" value="UniProtKB-UniRule"/>
</dbReference>
<dbReference type="Pfam" id="PF10410">
    <property type="entry name" value="DnaB_bind"/>
    <property type="match status" value="1"/>
</dbReference>
<keyword evidence="1 12" id="KW-0240">DNA-directed RNA polymerase</keyword>
<dbReference type="GO" id="GO:0005737">
    <property type="term" value="C:cytoplasm"/>
    <property type="evidence" value="ECO:0007669"/>
    <property type="project" value="TreeGrafter"/>
</dbReference>
<dbReference type="SUPFAM" id="SSF56731">
    <property type="entry name" value="DNA primase core"/>
    <property type="match status" value="1"/>
</dbReference>
<evidence type="ECO:0000256" key="6">
    <source>
        <dbReference type="ARBA" id="ARBA00022723"/>
    </source>
</evidence>
<evidence type="ECO:0000313" key="17">
    <source>
        <dbReference type="Proteomes" id="UP000509429"/>
    </source>
</evidence>
<dbReference type="EMBL" id="CP054490">
    <property type="protein sequence ID" value="QKQ23785.1"/>
    <property type="molecule type" value="Genomic_DNA"/>
</dbReference>
<dbReference type="GO" id="GO:0003899">
    <property type="term" value="F:DNA-directed RNA polymerase activity"/>
    <property type="evidence" value="ECO:0007669"/>
    <property type="project" value="UniProtKB-UniRule"/>
</dbReference>
<evidence type="ECO:0000256" key="11">
    <source>
        <dbReference type="ARBA" id="ARBA00023163"/>
    </source>
</evidence>
<keyword evidence="6 12" id="KW-0479">Metal-binding</keyword>
<evidence type="ECO:0000256" key="1">
    <source>
        <dbReference type="ARBA" id="ARBA00022478"/>
    </source>
</evidence>
<dbReference type="InterPro" id="IPR034151">
    <property type="entry name" value="TOPRIM_DnaG_bac"/>
</dbReference>
<dbReference type="InterPro" id="IPR002694">
    <property type="entry name" value="Znf_CHC2"/>
</dbReference>
<name>A0A6N0HN80_9GAMM</name>
<comment type="subunit">
    <text evidence="12">Monomer. Interacts with DnaB.</text>
</comment>
<dbReference type="CDD" id="cd03364">
    <property type="entry name" value="TOPRIM_DnaG_primases"/>
    <property type="match status" value="1"/>
</dbReference>
<dbReference type="PROSITE" id="PS50880">
    <property type="entry name" value="TOPRIM"/>
    <property type="match status" value="1"/>
</dbReference>
<dbReference type="Gene3D" id="3.90.580.10">
    <property type="entry name" value="Zinc finger, CHC2-type domain"/>
    <property type="match status" value="1"/>
</dbReference>
<keyword evidence="7 12" id="KW-0863">Zinc-finger</keyword>
<dbReference type="Proteomes" id="UP000509429">
    <property type="component" value="Chromosome"/>
</dbReference>
<evidence type="ECO:0000256" key="13">
    <source>
        <dbReference type="PIRNR" id="PIRNR002811"/>
    </source>
</evidence>
<comment type="function">
    <text evidence="12 13">RNA polymerase that catalyzes the synthesis of short RNA molecules used as primers for DNA polymerase during DNA replication.</text>
</comment>
<comment type="domain">
    <text evidence="12">Contains an N-terminal zinc-binding domain, a central core domain that contains the primase activity, and a C-terminal DnaB-binding domain.</text>
</comment>
<evidence type="ECO:0000259" key="15">
    <source>
        <dbReference type="PROSITE" id="PS50880"/>
    </source>
</evidence>
<dbReference type="InterPro" id="IPR037068">
    <property type="entry name" value="DNA_primase_core_N_sf"/>
</dbReference>
<dbReference type="GO" id="GO:1990077">
    <property type="term" value="C:primosome complex"/>
    <property type="evidence" value="ECO:0007669"/>
    <property type="project" value="UniProtKB-KW"/>
</dbReference>
<evidence type="ECO:0000256" key="8">
    <source>
        <dbReference type="ARBA" id="ARBA00022833"/>
    </source>
</evidence>
<dbReference type="FunFam" id="3.40.1360.10:FF:000002">
    <property type="entry name" value="DNA primase"/>
    <property type="match status" value="1"/>
</dbReference>
<evidence type="ECO:0000256" key="5">
    <source>
        <dbReference type="ARBA" id="ARBA00022705"/>
    </source>
</evidence>
<reference evidence="16 17" key="1">
    <citation type="submission" date="2020-05" db="EMBL/GenBank/DDBJ databases">
        <title>Horizontal transmission and recombination maintain forever young bacterial symbiont genomes.</title>
        <authorList>
            <person name="Russell S.L."/>
            <person name="Pepper-Tunick E."/>
            <person name="Svedberg J."/>
            <person name="Byrne A."/>
            <person name="Ruelas Castillo J."/>
            <person name="Vollmers C."/>
            <person name="Beinart R.A."/>
            <person name="Corbett-Detig R."/>
        </authorList>
    </citation>
    <scope>NUCLEOTIDE SEQUENCE [LARGE SCALE GENOMIC DNA]</scope>
    <source>
        <strain evidence="16">JDF_Ridge</strain>
    </source>
</reference>
<evidence type="ECO:0000256" key="4">
    <source>
        <dbReference type="ARBA" id="ARBA00022695"/>
    </source>
</evidence>
<feature type="zinc finger region" description="CHC2-type" evidence="12 14">
    <location>
        <begin position="39"/>
        <end position="63"/>
    </location>
</feature>
<dbReference type="KEGG" id="reo:HUE58_00930"/>
<dbReference type="NCBIfam" id="TIGR01391">
    <property type="entry name" value="dnaG"/>
    <property type="match status" value="1"/>
</dbReference>
<sequence>MPFVNANFKDDLPNRVDIVDIINRRVPLKKAGKDYKACCPFHHEKTPSFSVSVEKQMYKCFGCGEGGGVINFVMKFDNLGLVEAIETIAGGSGISVVYDENVKPVDSRLTRYRDLMQRVGQFYIQQLKQSPAKDKAVNYAKNRGISGEIAKRFELGFAPPSSNLLSEFEQSDQNIADLKAMGLLSDDQYRSGQYYDFFKYRLMFPIHNAKGNIIAFGGRAFGKNTKAKYLNSPETPIFSKSKELYGLYQARKYSRSIDYILVVEGYMDVVALHQAGISQVVAALGTATTIEHLNILSRTTNIIIFCFDGDKAGKKAAWRALNTTLSVIKAGMIVKFLFLPDGEDPDTLVKKESSKVFVKRIDNAQPLSKFLFSHIKAKVDFDTIEGKTLFLEKVSTLLGKINYETYQQQLLEGLASEVNQSVEQVKSILERQDTFTQTNTFDIPQNYEELPTPDFYDANENYQALTPISTKGNNSLIDQMIGLLLNHPSMVDERIKLRVRKINDANVLQELANSALLQEDIALEDMIKPFPQKKQQLLDLYNKKKVLKNYDYKNEFLDALLKIEKKQEEKDALSITNEAEYTKSLQARKGKLKS</sequence>
<dbReference type="InterPro" id="IPR036977">
    <property type="entry name" value="DNA_primase_Znf_CHC2"/>
</dbReference>
<dbReference type="SUPFAM" id="SSF117023">
    <property type="entry name" value="DNA primase DnaG, C-terminal domain"/>
    <property type="match status" value="1"/>
</dbReference>
<dbReference type="PANTHER" id="PTHR30313">
    <property type="entry name" value="DNA PRIMASE"/>
    <property type="match status" value="1"/>
</dbReference>
<evidence type="ECO:0000256" key="2">
    <source>
        <dbReference type="ARBA" id="ARBA00022515"/>
    </source>
</evidence>
<dbReference type="Gene3D" id="3.40.1360.10">
    <property type="match status" value="1"/>
</dbReference>
<evidence type="ECO:0000256" key="10">
    <source>
        <dbReference type="ARBA" id="ARBA00023125"/>
    </source>
</evidence>
<accession>A0A6N0HN80</accession>
<evidence type="ECO:0000256" key="3">
    <source>
        <dbReference type="ARBA" id="ARBA00022679"/>
    </source>
</evidence>
<dbReference type="InterPro" id="IPR050219">
    <property type="entry name" value="DnaG_primase"/>
</dbReference>
<dbReference type="GO" id="GO:0003677">
    <property type="term" value="F:DNA binding"/>
    <property type="evidence" value="ECO:0007669"/>
    <property type="project" value="UniProtKB-KW"/>
</dbReference>
<feature type="domain" description="Toprim" evidence="15">
    <location>
        <begin position="258"/>
        <end position="340"/>
    </location>
</feature>
<dbReference type="InterPro" id="IPR016136">
    <property type="entry name" value="DNA_helicase_N/primase_C"/>
</dbReference>
<dbReference type="Gene3D" id="1.10.860.10">
    <property type="entry name" value="DNAb Helicase, Chain A"/>
    <property type="match status" value="1"/>
</dbReference>
<dbReference type="InterPro" id="IPR019475">
    <property type="entry name" value="DNA_primase_DnaB-bd"/>
</dbReference>
<dbReference type="PIRSF" id="PIRSF002811">
    <property type="entry name" value="DnaG"/>
    <property type="match status" value="1"/>
</dbReference>
<dbReference type="GO" id="GO:0008270">
    <property type="term" value="F:zinc ion binding"/>
    <property type="evidence" value="ECO:0007669"/>
    <property type="project" value="UniProtKB-UniRule"/>
</dbReference>